<name>A0A174YJM4_9FIRM</name>
<dbReference type="Proteomes" id="UP000095621">
    <property type="component" value="Unassembled WGS sequence"/>
</dbReference>
<evidence type="ECO:0000313" key="2">
    <source>
        <dbReference type="Proteomes" id="UP000095621"/>
    </source>
</evidence>
<proteinExistence type="predicted"/>
<evidence type="ECO:0000313" key="1">
    <source>
        <dbReference type="EMBL" id="CUQ75334.1"/>
    </source>
</evidence>
<organism evidence="1 2">
    <name type="scientific">Lachnospira eligens</name>
    <dbReference type="NCBI Taxonomy" id="39485"/>
    <lineage>
        <taxon>Bacteria</taxon>
        <taxon>Bacillati</taxon>
        <taxon>Bacillota</taxon>
        <taxon>Clostridia</taxon>
        <taxon>Lachnospirales</taxon>
        <taxon>Lachnospiraceae</taxon>
        <taxon>Lachnospira</taxon>
    </lineage>
</organism>
<protein>
    <submittedName>
        <fullName evidence="1">Uncharacterized protein</fullName>
    </submittedName>
</protein>
<dbReference type="EMBL" id="CZBU01000001">
    <property type="protein sequence ID" value="CUQ75334.1"/>
    <property type="molecule type" value="Genomic_DNA"/>
</dbReference>
<dbReference type="AlphaFoldDB" id="A0A174YJM4"/>
<sequence length="369" mass="43459">MILTNRGYIVQDFVAYKYNEIKNGILREINKMMLPKGHPFLNYPNTPNSRIIDIIIILKMILGENSDVPISLLHKCNGVENNKFSMPKYLEGIDEILILYYILIKNYKNISAVIYEPKEIMHNGKMLEYSLLFRYPIEYLVNIEVKTMRCDPFEKEDNLDIHTVKDGTVLIKQLINDDIDYNLLKKEHPEAIELEHSTYYSALNRNIKKIAEKFDWKVNAEIKMLNIGFVCIHFSTSIEEFYTYMFNKKKGIYKTMDWGNLDALVLFVLDAKNDIYLQNIYDMGYVVTMLRNESKINQDIMKMMRLDNYILLGDKVPTDVYEEAQSCAKLYKVMKREGMLNIIPYDTSNDEIEKYVSYLKDKSVRYGEI</sequence>
<gene>
    <name evidence="1" type="ORF">ERS852490_00452</name>
</gene>
<reference evidence="1 2" key="1">
    <citation type="submission" date="2015-09" db="EMBL/GenBank/DDBJ databases">
        <authorList>
            <consortium name="Pathogen Informatics"/>
        </authorList>
    </citation>
    <scope>NUCLEOTIDE SEQUENCE [LARGE SCALE GENOMIC DNA]</scope>
    <source>
        <strain evidence="1 2">2789STDY5834875</strain>
    </source>
</reference>
<accession>A0A174YJM4</accession>